<dbReference type="SUPFAM" id="SSF54523">
    <property type="entry name" value="Pili subunits"/>
    <property type="match status" value="1"/>
</dbReference>
<dbReference type="InterPro" id="IPR045584">
    <property type="entry name" value="Pilin-like"/>
</dbReference>
<sequence>MQEKLTTDHATCRKGFTLIELLVVISIIALLIGILLPALSGARFASRSLACGTQLQQIGRAQATYSVDYDDYITPLVSNRVATAGQLSYDDLLGMDGYDGRSPASFVRNTGFQAVGFDGVTGEAPLWACPLDTVERRQPSGAAIAQGAFYPARTYSINRINVVSSGGALTEDTAEISPTNSVRGVSGNFRSLRYSDVTQGSRTIMLAEAVTLDIASGGAFARNVVGALSDSPIAPSFHDPLASSFVRIRIFHHAKGSNGFADNASEYSPNYLFTDGHVESLSNIATVEDANNRAGFDFRGSMWDAFQ</sequence>
<evidence type="ECO:0000313" key="3">
    <source>
        <dbReference type="Proteomes" id="UP000541810"/>
    </source>
</evidence>
<keyword evidence="1" id="KW-1133">Transmembrane helix</keyword>
<dbReference type="EMBL" id="JACHGY010000001">
    <property type="protein sequence ID" value="MBB6428305.1"/>
    <property type="molecule type" value="Genomic_DNA"/>
</dbReference>
<gene>
    <name evidence="2" type="ORF">HNQ40_000111</name>
</gene>
<accession>A0A7X0H5Q1</accession>
<name>A0A7X0H5Q1_9BACT</name>
<comment type="caution">
    <text evidence="2">The sequence shown here is derived from an EMBL/GenBank/DDBJ whole genome shotgun (WGS) entry which is preliminary data.</text>
</comment>
<reference evidence="2 3" key="1">
    <citation type="submission" date="2020-08" db="EMBL/GenBank/DDBJ databases">
        <title>Genomic Encyclopedia of Type Strains, Phase IV (KMG-IV): sequencing the most valuable type-strain genomes for metagenomic binning, comparative biology and taxonomic classification.</title>
        <authorList>
            <person name="Goeker M."/>
        </authorList>
    </citation>
    <scope>NUCLEOTIDE SEQUENCE [LARGE SCALE GENOMIC DNA]</scope>
    <source>
        <strain evidence="2 3">DSM 103725</strain>
    </source>
</reference>
<dbReference type="AlphaFoldDB" id="A0A7X0H5Q1"/>
<dbReference type="Gene3D" id="3.30.700.10">
    <property type="entry name" value="Glycoprotein, Type 4 Pilin"/>
    <property type="match status" value="1"/>
</dbReference>
<protein>
    <submittedName>
        <fullName evidence="2">Prepilin-type N-terminal cleavage/methylation domain-containing protein/prepilin-type processing-associated H-X9-DG protein</fullName>
    </submittedName>
</protein>
<dbReference type="RefSeq" id="WP_184675318.1">
    <property type="nucleotide sequence ID" value="NZ_JACHGY010000001.1"/>
</dbReference>
<dbReference type="NCBIfam" id="TIGR02532">
    <property type="entry name" value="IV_pilin_GFxxxE"/>
    <property type="match status" value="1"/>
</dbReference>
<dbReference type="PANTHER" id="PTHR30093:SF2">
    <property type="entry name" value="TYPE II SECRETION SYSTEM PROTEIN H"/>
    <property type="match status" value="1"/>
</dbReference>
<feature type="transmembrane region" description="Helical" evidence="1">
    <location>
        <begin position="21"/>
        <end position="39"/>
    </location>
</feature>
<keyword evidence="1" id="KW-0812">Transmembrane</keyword>
<dbReference type="Pfam" id="PF07963">
    <property type="entry name" value="N_methyl"/>
    <property type="match status" value="1"/>
</dbReference>
<dbReference type="PROSITE" id="PS00409">
    <property type="entry name" value="PROKAR_NTER_METHYL"/>
    <property type="match status" value="1"/>
</dbReference>
<organism evidence="2 3">
    <name type="scientific">Algisphaera agarilytica</name>
    <dbReference type="NCBI Taxonomy" id="1385975"/>
    <lineage>
        <taxon>Bacteria</taxon>
        <taxon>Pseudomonadati</taxon>
        <taxon>Planctomycetota</taxon>
        <taxon>Phycisphaerae</taxon>
        <taxon>Phycisphaerales</taxon>
        <taxon>Phycisphaeraceae</taxon>
        <taxon>Algisphaera</taxon>
    </lineage>
</organism>
<keyword evidence="3" id="KW-1185">Reference proteome</keyword>
<dbReference type="InterPro" id="IPR012902">
    <property type="entry name" value="N_methyl_site"/>
</dbReference>
<evidence type="ECO:0000256" key="1">
    <source>
        <dbReference type="SAM" id="Phobius"/>
    </source>
</evidence>
<dbReference type="PANTHER" id="PTHR30093">
    <property type="entry name" value="GENERAL SECRETION PATHWAY PROTEIN G"/>
    <property type="match status" value="1"/>
</dbReference>
<dbReference type="Proteomes" id="UP000541810">
    <property type="component" value="Unassembled WGS sequence"/>
</dbReference>
<keyword evidence="1" id="KW-0472">Membrane</keyword>
<proteinExistence type="predicted"/>
<evidence type="ECO:0000313" key="2">
    <source>
        <dbReference type="EMBL" id="MBB6428305.1"/>
    </source>
</evidence>